<accession>F3KXB0</accession>
<reference evidence="1 2" key="1">
    <citation type="journal article" date="2011" name="EMBO J.">
        <title>Structural diversity of bacterial flagellar motors.</title>
        <authorList>
            <person name="Chen S."/>
            <person name="Beeby M."/>
            <person name="Murphy G.E."/>
            <person name="Leadbetter J.R."/>
            <person name="Hendrixson D.R."/>
            <person name="Briegel A."/>
            <person name="Li Z."/>
            <person name="Shi J."/>
            <person name="Tocheva E.I."/>
            <person name="Muller A."/>
            <person name="Dobro M.J."/>
            <person name="Jensen G.J."/>
        </authorList>
    </citation>
    <scope>NUCLEOTIDE SEQUENCE [LARGE SCALE GENOMIC DNA]</scope>
    <source>
        <strain evidence="1 2">ATCC 19624</strain>
    </source>
</reference>
<dbReference type="AlphaFoldDB" id="F3KXB0"/>
<dbReference type="Proteomes" id="UP000016368">
    <property type="component" value="Unassembled WGS sequence"/>
</dbReference>
<proteinExistence type="predicted"/>
<gene>
    <name evidence="1" type="ORF">HGR_15499</name>
</gene>
<evidence type="ECO:0000313" key="2">
    <source>
        <dbReference type="Proteomes" id="UP000016368"/>
    </source>
</evidence>
<name>F3KXB0_9BURK</name>
<comment type="caution">
    <text evidence="1">The sequence shown here is derived from an EMBL/GenBank/DDBJ whole genome shotgun (WGS) entry which is preliminary data.</text>
</comment>
<protein>
    <submittedName>
        <fullName evidence="1">Uncharacterized protein</fullName>
    </submittedName>
</protein>
<dbReference type="EMBL" id="AEGR01000101">
    <property type="protein sequence ID" value="EGI75590.1"/>
    <property type="molecule type" value="Genomic_DNA"/>
</dbReference>
<sequence length="60" mass="6577">MMALFFFIFIFCSVAIGQFFVVLSVIVNKLQNIEANTNAMKQSLTTGATAKIDKEIESAA</sequence>
<organism evidence="1 2">
    <name type="scientific">Hylemonella gracilis ATCC 19624</name>
    <dbReference type="NCBI Taxonomy" id="887062"/>
    <lineage>
        <taxon>Bacteria</taxon>
        <taxon>Pseudomonadati</taxon>
        <taxon>Pseudomonadota</taxon>
        <taxon>Betaproteobacteria</taxon>
        <taxon>Burkholderiales</taxon>
        <taxon>Comamonadaceae</taxon>
        <taxon>Hylemonella</taxon>
    </lineage>
</organism>
<keyword evidence="2" id="KW-1185">Reference proteome</keyword>
<evidence type="ECO:0000313" key="1">
    <source>
        <dbReference type="EMBL" id="EGI75590.1"/>
    </source>
</evidence>